<accession>A0A9X1SS81</accession>
<proteinExistence type="predicted"/>
<dbReference type="RefSeq" id="WP_231439239.1">
    <property type="nucleotide sequence ID" value="NZ_JAJOMB010000002.1"/>
</dbReference>
<sequence length="393" mass="42892">MAQQEADVSAWAPPQPDATFGDDGAVDPHEAGLEVWHTLLLRLAGALPDDLLTQARSWLAEGGRVDVAQAVGFAAATARVPVLAQDAALMAAELRAAGDDAEMVDSLDRIDETVILPVPWAFSAIDPRREDLTEHHGPLDLTTLGPEHPALDEMDAALRQAIETGPELVAVWRAWRTPADGAPWPAPRRVYVVQAGHEATGEDLVDITSWLQEILLDAGEDAPQVEVCGPGIPVPGYQSSACAHGALVWADEPAEPVRMARVFDLVDPQEGPLFDEDHPLIDDLGELTRLLRYLGNGLPVLTTSATMADFLDPERPEVVPLTFRTDGRWVWTDTISYYLEHYGLAPEPELLDYLRRTQDEGPEVSDVALHRVLSFLQHPDEDEPVWSVPQVSA</sequence>
<protein>
    <submittedName>
        <fullName evidence="2">Uncharacterized protein</fullName>
    </submittedName>
</protein>
<gene>
    <name evidence="2" type="ORF">LR394_05355</name>
</gene>
<organism evidence="2 3">
    <name type="scientific">Kineosporia babensis</name>
    <dbReference type="NCBI Taxonomy" id="499548"/>
    <lineage>
        <taxon>Bacteria</taxon>
        <taxon>Bacillati</taxon>
        <taxon>Actinomycetota</taxon>
        <taxon>Actinomycetes</taxon>
        <taxon>Kineosporiales</taxon>
        <taxon>Kineosporiaceae</taxon>
        <taxon>Kineosporia</taxon>
    </lineage>
</organism>
<feature type="region of interest" description="Disordered" evidence="1">
    <location>
        <begin position="1"/>
        <end position="24"/>
    </location>
</feature>
<name>A0A9X1SS81_9ACTN</name>
<dbReference type="EMBL" id="JAJOMB010000002">
    <property type="protein sequence ID" value="MCD5310314.1"/>
    <property type="molecule type" value="Genomic_DNA"/>
</dbReference>
<dbReference type="AlphaFoldDB" id="A0A9X1SS81"/>
<evidence type="ECO:0000313" key="2">
    <source>
        <dbReference type="EMBL" id="MCD5310314.1"/>
    </source>
</evidence>
<evidence type="ECO:0000313" key="3">
    <source>
        <dbReference type="Proteomes" id="UP001138997"/>
    </source>
</evidence>
<comment type="caution">
    <text evidence="2">The sequence shown here is derived from an EMBL/GenBank/DDBJ whole genome shotgun (WGS) entry which is preliminary data.</text>
</comment>
<evidence type="ECO:0000256" key="1">
    <source>
        <dbReference type="SAM" id="MobiDB-lite"/>
    </source>
</evidence>
<keyword evidence="3" id="KW-1185">Reference proteome</keyword>
<dbReference type="Proteomes" id="UP001138997">
    <property type="component" value="Unassembled WGS sequence"/>
</dbReference>
<reference evidence="2" key="1">
    <citation type="submission" date="2021-11" db="EMBL/GenBank/DDBJ databases">
        <title>Streptomyces corallinus and Kineosporia corallina sp. nov., two new coral-derived marine actinobacteria.</title>
        <authorList>
            <person name="Buangrab K."/>
            <person name="Sutthacheep M."/>
            <person name="Yeemin T."/>
            <person name="Harunari E."/>
            <person name="Igarashi Y."/>
            <person name="Sripreechasak P."/>
            <person name="Kanchanasin P."/>
            <person name="Tanasupawat S."/>
            <person name="Phongsopitanun W."/>
        </authorList>
    </citation>
    <scope>NUCLEOTIDE SEQUENCE</scope>
    <source>
        <strain evidence="2">JCM 31032</strain>
    </source>
</reference>